<dbReference type="GO" id="GO:0016020">
    <property type="term" value="C:membrane"/>
    <property type="evidence" value="ECO:0007669"/>
    <property type="project" value="UniProtKB-SubCell"/>
</dbReference>
<evidence type="ECO:0000256" key="10">
    <source>
        <dbReference type="ARBA" id="ARBA00023004"/>
    </source>
</evidence>
<dbReference type="EMBL" id="ML213618">
    <property type="protein sequence ID" value="TFK35800.1"/>
    <property type="molecule type" value="Genomic_DNA"/>
</dbReference>
<comment type="cofactor">
    <cofactor evidence="1 13">
        <name>heme</name>
        <dbReference type="ChEBI" id="CHEBI:30413"/>
    </cofactor>
</comment>
<dbReference type="InterPro" id="IPR002401">
    <property type="entry name" value="Cyt_P450_E_grp-I"/>
</dbReference>
<organism evidence="16 17">
    <name type="scientific">Crucibulum laeve</name>
    <dbReference type="NCBI Taxonomy" id="68775"/>
    <lineage>
        <taxon>Eukaryota</taxon>
        <taxon>Fungi</taxon>
        <taxon>Dikarya</taxon>
        <taxon>Basidiomycota</taxon>
        <taxon>Agaricomycotina</taxon>
        <taxon>Agaricomycetes</taxon>
        <taxon>Agaricomycetidae</taxon>
        <taxon>Agaricales</taxon>
        <taxon>Agaricineae</taxon>
        <taxon>Nidulariaceae</taxon>
        <taxon>Crucibulum</taxon>
    </lineage>
</organism>
<dbReference type="Gene3D" id="1.10.630.10">
    <property type="entry name" value="Cytochrome P450"/>
    <property type="match status" value="1"/>
</dbReference>
<reference evidence="16 17" key="1">
    <citation type="journal article" date="2019" name="Nat. Ecol. Evol.">
        <title>Megaphylogeny resolves global patterns of mushroom evolution.</title>
        <authorList>
            <person name="Varga T."/>
            <person name="Krizsan K."/>
            <person name="Foldi C."/>
            <person name="Dima B."/>
            <person name="Sanchez-Garcia M."/>
            <person name="Sanchez-Ramirez S."/>
            <person name="Szollosi G.J."/>
            <person name="Szarkandi J.G."/>
            <person name="Papp V."/>
            <person name="Albert L."/>
            <person name="Andreopoulos W."/>
            <person name="Angelini C."/>
            <person name="Antonin V."/>
            <person name="Barry K.W."/>
            <person name="Bougher N.L."/>
            <person name="Buchanan P."/>
            <person name="Buyck B."/>
            <person name="Bense V."/>
            <person name="Catcheside P."/>
            <person name="Chovatia M."/>
            <person name="Cooper J."/>
            <person name="Damon W."/>
            <person name="Desjardin D."/>
            <person name="Finy P."/>
            <person name="Geml J."/>
            <person name="Haridas S."/>
            <person name="Hughes K."/>
            <person name="Justo A."/>
            <person name="Karasinski D."/>
            <person name="Kautmanova I."/>
            <person name="Kiss B."/>
            <person name="Kocsube S."/>
            <person name="Kotiranta H."/>
            <person name="LaButti K.M."/>
            <person name="Lechner B.E."/>
            <person name="Liimatainen K."/>
            <person name="Lipzen A."/>
            <person name="Lukacs Z."/>
            <person name="Mihaltcheva S."/>
            <person name="Morgado L.N."/>
            <person name="Niskanen T."/>
            <person name="Noordeloos M.E."/>
            <person name="Ohm R.A."/>
            <person name="Ortiz-Santana B."/>
            <person name="Ovrebo C."/>
            <person name="Racz N."/>
            <person name="Riley R."/>
            <person name="Savchenko A."/>
            <person name="Shiryaev A."/>
            <person name="Soop K."/>
            <person name="Spirin V."/>
            <person name="Szebenyi C."/>
            <person name="Tomsovsky M."/>
            <person name="Tulloss R.E."/>
            <person name="Uehling J."/>
            <person name="Grigoriev I.V."/>
            <person name="Vagvolgyi C."/>
            <person name="Papp T."/>
            <person name="Martin F.M."/>
            <person name="Miettinen O."/>
            <person name="Hibbett D.S."/>
            <person name="Nagy L.G."/>
        </authorList>
    </citation>
    <scope>NUCLEOTIDE SEQUENCE [LARGE SCALE GENOMIC DNA]</scope>
    <source>
        <strain evidence="16 17">CBS 166.37</strain>
    </source>
</reference>
<keyword evidence="12" id="KW-0472">Membrane</keyword>
<feature type="signal peptide" evidence="15">
    <location>
        <begin position="1"/>
        <end position="25"/>
    </location>
</feature>
<evidence type="ECO:0000256" key="11">
    <source>
        <dbReference type="ARBA" id="ARBA00023033"/>
    </source>
</evidence>
<keyword evidence="7 13" id="KW-0479">Metal-binding</keyword>
<evidence type="ECO:0000256" key="4">
    <source>
        <dbReference type="ARBA" id="ARBA00010617"/>
    </source>
</evidence>
<keyword evidence="11 14" id="KW-0503">Monooxygenase</keyword>
<dbReference type="PROSITE" id="PS00086">
    <property type="entry name" value="CYTOCHROME_P450"/>
    <property type="match status" value="1"/>
</dbReference>
<evidence type="ECO:0000256" key="15">
    <source>
        <dbReference type="SAM" id="SignalP"/>
    </source>
</evidence>
<accession>A0A5C3LS90</accession>
<keyword evidence="6" id="KW-0812">Transmembrane</keyword>
<evidence type="ECO:0000313" key="17">
    <source>
        <dbReference type="Proteomes" id="UP000308652"/>
    </source>
</evidence>
<feature type="chain" id="PRO_5022671493" evidence="15">
    <location>
        <begin position="26"/>
        <end position="476"/>
    </location>
</feature>
<evidence type="ECO:0000256" key="13">
    <source>
        <dbReference type="PIRSR" id="PIRSR602401-1"/>
    </source>
</evidence>
<feature type="binding site" description="axial binding residue" evidence="13">
    <location>
        <position position="418"/>
    </location>
    <ligand>
        <name>heme</name>
        <dbReference type="ChEBI" id="CHEBI:30413"/>
    </ligand>
    <ligandPart>
        <name>Fe</name>
        <dbReference type="ChEBI" id="CHEBI:18248"/>
    </ligandPart>
</feature>
<evidence type="ECO:0000256" key="3">
    <source>
        <dbReference type="ARBA" id="ARBA00004721"/>
    </source>
</evidence>
<dbReference type="GO" id="GO:0005506">
    <property type="term" value="F:iron ion binding"/>
    <property type="evidence" value="ECO:0007669"/>
    <property type="project" value="InterPro"/>
</dbReference>
<comment type="pathway">
    <text evidence="3">Secondary metabolite biosynthesis; terpenoid biosynthesis.</text>
</comment>
<gene>
    <name evidence="16" type="ORF">BDQ12DRAFT_687577</name>
</gene>
<keyword evidence="9 14" id="KW-0560">Oxidoreductase</keyword>
<evidence type="ECO:0000256" key="9">
    <source>
        <dbReference type="ARBA" id="ARBA00023002"/>
    </source>
</evidence>
<evidence type="ECO:0000256" key="6">
    <source>
        <dbReference type="ARBA" id="ARBA00022692"/>
    </source>
</evidence>
<dbReference type="OrthoDB" id="1470350at2759"/>
<evidence type="ECO:0000256" key="2">
    <source>
        <dbReference type="ARBA" id="ARBA00004370"/>
    </source>
</evidence>
<evidence type="ECO:0000256" key="14">
    <source>
        <dbReference type="RuleBase" id="RU000461"/>
    </source>
</evidence>
<dbReference type="Pfam" id="PF00067">
    <property type="entry name" value="p450"/>
    <property type="match status" value="1"/>
</dbReference>
<sequence length="476" mass="54467">MLYPTLLFTALALFLKWIFTPPAKLRHLPRVSFFRVLWSYANKETEEARIRKLYIPFMQEKGEGVAISYALGRWLIHILDPKIWRTVADDAANWPKELPPSDMVFFRFVGTKNVVFSNGETWQKHSTVVHAALKRTLPIEQFTVLTQKLFKRMGDGGLIKWDHWTMRVALDAVGTTILGYDFEAVENDNSPFLKQYTTIMDALSIPLFLVFPIFDVWFPRKDLINNIDALIARFQAILDYKRENRGNDMLTYMLEEPSLTEEEYRHNMAAFFVAGHDSTAAALSTLVAYLAIYPAFQERARKEVIHALDNKDPDSHNLANMQFLYACVLEALRINTPFPFTAPRVSPTGATLHGSNGKSYYIPPNTSTVLSIASLHRNENNWSDAHTFNPERHLDTLTGKTKIDATIWVPFSRGPRQCPARNFAMYEMRTVTALLLQSWEWELPPGSPHAIAPQNVFSPFGLSSPKDLYINFTKRG</sequence>
<dbReference type="PANTHER" id="PTHR24305:SF166">
    <property type="entry name" value="CYTOCHROME P450 12A4, MITOCHONDRIAL-RELATED"/>
    <property type="match status" value="1"/>
</dbReference>
<dbReference type="STRING" id="68775.A0A5C3LS90"/>
<dbReference type="InterPro" id="IPR050121">
    <property type="entry name" value="Cytochrome_P450_monoxygenase"/>
</dbReference>
<dbReference type="GO" id="GO:0004497">
    <property type="term" value="F:monooxygenase activity"/>
    <property type="evidence" value="ECO:0007669"/>
    <property type="project" value="UniProtKB-KW"/>
</dbReference>
<dbReference type="InterPro" id="IPR001128">
    <property type="entry name" value="Cyt_P450"/>
</dbReference>
<dbReference type="PRINTS" id="PR00385">
    <property type="entry name" value="P450"/>
</dbReference>
<keyword evidence="10 13" id="KW-0408">Iron</keyword>
<keyword evidence="8" id="KW-1133">Transmembrane helix</keyword>
<evidence type="ECO:0000313" key="16">
    <source>
        <dbReference type="EMBL" id="TFK35800.1"/>
    </source>
</evidence>
<name>A0A5C3LS90_9AGAR</name>
<comment type="similarity">
    <text evidence="4 14">Belongs to the cytochrome P450 family.</text>
</comment>
<evidence type="ECO:0000256" key="12">
    <source>
        <dbReference type="ARBA" id="ARBA00023136"/>
    </source>
</evidence>
<keyword evidence="17" id="KW-1185">Reference proteome</keyword>
<protein>
    <submittedName>
        <fullName evidence="16">Cytochrome P450</fullName>
    </submittedName>
</protein>
<evidence type="ECO:0000256" key="5">
    <source>
        <dbReference type="ARBA" id="ARBA00022617"/>
    </source>
</evidence>
<dbReference type="Proteomes" id="UP000308652">
    <property type="component" value="Unassembled WGS sequence"/>
</dbReference>
<evidence type="ECO:0000256" key="1">
    <source>
        <dbReference type="ARBA" id="ARBA00001971"/>
    </source>
</evidence>
<dbReference type="GO" id="GO:0020037">
    <property type="term" value="F:heme binding"/>
    <property type="evidence" value="ECO:0007669"/>
    <property type="project" value="InterPro"/>
</dbReference>
<dbReference type="GO" id="GO:0016705">
    <property type="term" value="F:oxidoreductase activity, acting on paired donors, with incorporation or reduction of molecular oxygen"/>
    <property type="evidence" value="ECO:0007669"/>
    <property type="project" value="InterPro"/>
</dbReference>
<dbReference type="SUPFAM" id="SSF48264">
    <property type="entry name" value="Cytochrome P450"/>
    <property type="match status" value="1"/>
</dbReference>
<dbReference type="AlphaFoldDB" id="A0A5C3LS90"/>
<dbReference type="InterPro" id="IPR036396">
    <property type="entry name" value="Cyt_P450_sf"/>
</dbReference>
<dbReference type="InterPro" id="IPR017972">
    <property type="entry name" value="Cyt_P450_CS"/>
</dbReference>
<evidence type="ECO:0000256" key="7">
    <source>
        <dbReference type="ARBA" id="ARBA00022723"/>
    </source>
</evidence>
<keyword evidence="5 13" id="KW-0349">Heme</keyword>
<dbReference type="PRINTS" id="PR00463">
    <property type="entry name" value="EP450I"/>
</dbReference>
<comment type="subcellular location">
    <subcellularLocation>
        <location evidence="2">Membrane</location>
    </subcellularLocation>
</comment>
<evidence type="ECO:0000256" key="8">
    <source>
        <dbReference type="ARBA" id="ARBA00022989"/>
    </source>
</evidence>
<dbReference type="PANTHER" id="PTHR24305">
    <property type="entry name" value="CYTOCHROME P450"/>
    <property type="match status" value="1"/>
</dbReference>
<proteinExistence type="inferred from homology"/>
<keyword evidence="15" id="KW-0732">Signal</keyword>